<evidence type="ECO:0000313" key="2">
    <source>
        <dbReference type="Proteomes" id="UP000284531"/>
    </source>
</evidence>
<organism evidence="1 2">
    <name type="scientific">Marinifilum flexuosum</name>
    <dbReference type="NCBI Taxonomy" id="1117708"/>
    <lineage>
        <taxon>Bacteria</taxon>
        <taxon>Pseudomonadati</taxon>
        <taxon>Bacteroidota</taxon>
        <taxon>Bacteroidia</taxon>
        <taxon>Marinilabiliales</taxon>
        <taxon>Marinifilaceae</taxon>
    </lineage>
</organism>
<comment type="caution">
    <text evidence="1">The sequence shown here is derived from an EMBL/GenBank/DDBJ whole genome shotgun (WGS) entry which is preliminary data.</text>
</comment>
<dbReference type="Proteomes" id="UP000284531">
    <property type="component" value="Unassembled WGS sequence"/>
</dbReference>
<keyword evidence="2" id="KW-1185">Reference proteome</keyword>
<accession>A0A419X8W8</accession>
<proteinExistence type="predicted"/>
<reference evidence="1 2" key="1">
    <citation type="submission" date="2018-09" db="EMBL/GenBank/DDBJ databases">
        <title>Genomic Encyclopedia of Archaeal and Bacterial Type Strains, Phase II (KMG-II): from individual species to whole genera.</title>
        <authorList>
            <person name="Goeker M."/>
        </authorList>
    </citation>
    <scope>NUCLEOTIDE SEQUENCE [LARGE SCALE GENOMIC DNA]</scope>
    <source>
        <strain evidence="1 2">DSM 21950</strain>
    </source>
</reference>
<protein>
    <submittedName>
        <fullName evidence="1">Uncharacterized protein</fullName>
    </submittedName>
</protein>
<gene>
    <name evidence="1" type="ORF">BXY64_1110</name>
</gene>
<dbReference type="AlphaFoldDB" id="A0A419X8W8"/>
<name>A0A419X8W8_9BACT</name>
<dbReference type="EMBL" id="RAPQ01000008">
    <property type="protein sequence ID" value="RKE04096.1"/>
    <property type="molecule type" value="Genomic_DNA"/>
</dbReference>
<evidence type="ECO:0000313" key="1">
    <source>
        <dbReference type="EMBL" id="RKE04096.1"/>
    </source>
</evidence>
<sequence length="39" mass="4366">MNIPIERLGCSDYTNEFTSFGELDKLTLNPSVARTVIYG</sequence>